<evidence type="ECO:0000313" key="2">
    <source>
        <dbReference type="EMBL" id="OUM88051.1"/>
    </source>
</evidence>
<dbReference type="Proteomes" id="UP000196475">
    <property type="component" value="Unassembled WGS sequence"/>
</dbReference>
<evidence type="ECO:0000256" key="1">
    <source>
        <dbReference type="SAM" id="Coils"/>
    </source>
</evidence>
<feature type="coiled-coil region" evidence="1">
    <location>
        <begin position="40"/>
        <end position="67"/>
    </location>
</feature>
<name>A0A1Y3PL18_9BACI</name>
<proteinExistence type="predicted"/>
<protein>
    <submittedName>
        <fullName evidence="2">Uncharacterized protein</fullName>
    </submittedName>
</protein>
<accession>A0A1Y3PL18</accession>
<keyword evidence="1" id="KW-0175">Coiled coil</keyword>
<organism evidence="2 3">
    <name type="scientific">Bacillus thermozeamaize</name>
    <dbReference type="NCBI Taxonomy" id="230954"/>
    <lineage>
        <taxon>Bacteria</taxon>
        <taxon>Bacillati</taxon>
        <taxon>Bacillota</taxon>
        <taxon>Bacilli</taxon>
        <taxon>Bacillales</taxon>
        <taxon>Bacillaceae</taxon>
        <taxon>Bacillus</taxon>
    </lineage>
</organism>
<dbReference type="AlphaFoldDB" id="A0A1Y3PL18"/>
<reference evidence="3" key="1">
    <citation type="submission" date="2016-06" db="EMBL/GenBank/DDBJ databases">
        <authorList>
            <person name="Nascimento L."/>
            <person name="Pereira R.V."/>
            <person name="Martins L.F."/>
            <person name="Quaggio R.B."/>
            <person name="Silva A.M."/>
            <person name="Setubal J.C."/>
        </authorList>
    </citation>
    <scope>NUCLEOTIDE SEQUENCE [LARGE SCALE GENOMIC DNA]</scope>
</reference>
<gene>
    <name evidence="2" type="ORF">BAA01_13600</name>
</gene>
<sequence>MNPWYWSLIQSIDRLGEGMVRLQQKYQDHPAESPETAQQIRQASTDIQDALQRLRGLLQEVAQKTDRGIPAAWDLVAVVPADEGNPEQAEHSGELPEVEHLSQAFEQGMDGFYRMKELIKTHSRLGKEERLGWAEQVEELGKEFHRMYQLARDAHDANWYDTYD</sequence>
<comment type="caution">
    <text evidence="2">The sequence shown here is derived from an EMBL/GenBank/DDBJ whole genome shotgun (WGS) entry which is preliminary data.</text>
</comment>
<evidence type="ECO:0000313" key="3">
    <source>
        <dbReference type="Proteomes" id="UP000196475"/>
    </source>
</evidence>
<dbReference type="EMBL" id="LZRT01000066">
    <property type="protein sequence ID" value="OUM88051.1"/>
    <property type="molecule type" value="Genomic_DNA"/>
</dbReference>